<feature type="binding site" evidence="5 7">
    <location>
        <position position="317"/>
    </location>
    <ligand>
        <name>substrate</name>
    </ligand>
</feature>
<evidence type="ECO:0000259" key="8">
    <source>
        <dbReference type="SMART" id="SM01005"/>
    </source>
</evidence>
<dbReference type="RefSeq" id="WP_039144965.1">
    <property type="nucleotide sequence ID" value="NZ_JOJZ01000024.1"/>
</dbReference>
<sequence>MAVGKNRNAQLVIDEDAIFHNISEERKRLDSKSDLFMVVKANAYGHGAVQVAGIAKAAGATGFCVAILDEAIQLREAGFVSEPILVLGLSDLNNVPLISKYNVSVTVSSVDWIKQAAELAQKLGLKNKIRVHLALDTGMGRIGLQTVSEVKDAIVELKRTSEYIDFEGVFTHFSTADSTDDDYFQYQLDNFNELMTAIPEKPRYVHVANSATSMWHKAAGGNMVRFGVAGYGLNPSGVAIASPFKLEPAMSFTSELIYVKEVQSGRSIGYGATYTSDSREWIGTVPVGYADGVRRSMQGFSVLVDGQYCPIVGRVCMDQLMVRLPYKMPIGTKVTLVGTDHDHTITLQDVADYCHTIHYEIACGYSSRLPRVYRSSDHLK</sequence>
<dbReference type="PRINTS" id="PR00992">
    <property type="entry name" value="ALARACEMASE"/>
</dbReference>
<dbReference type="PROSITE" id="PS00395">
    <property type="entry name" value="ALANINE_RACEMASE"/>
    <property type="match status" value="1"/>
</dbReference>
<keyword evidence="10" id="KW-1185">Reference proteome</keyword>
<dbReference type="OrthoDB" id="9813814at2"/>
<proteinExistence type="inferred from homology"/>
<evidence type="ECO:0000256" key="6">
    <source>
        <dbReference type="PIRSR" id="PIRSR600821-50"/>
    </source>
</evidence>
<evidence type="ECO:0000256" key="5">
    <source>
        <dbReference type="HAMAP-Rule" id="MF_01201"/>
    </source>
</evidence>
<dbReference type="UniPathway" id="UPA00042">
    <property type="reaction ID" value="UER00497"/>
</dbReference>
<dbReference type="PANTHER" id="PTHR30511">
    <property type="entry name" value="ALANINE RACEMASE"/>
    <property type="match status" value="1"/>
</dbReference>
<gene>
    <name evidence="9" type="ORF">LfDm3_1183</name>
</gene>
<name>A0A0C1PJY9_9LACO</name>
<dbReference type="EMBL" id="JOJZ01000024">
    <property type="protein sequence ID" value="KID41037.1"/>
    <property type="molecule type" value="Genomic_DNA"/>
</dbReference>
<feature type="active site" description="Proton acceptor; specific for D-alanine" evidence="5">
    <location>
        <position position="40"/>
    </location>
</feature>
<keyword evidence="4 5" id="KW-0413">Isomerase</keyword>
<evidence type="ECO:0000256" key="7">
    <source>
        <dbReference type="PIRSR" id="PIRSR600821-52"/>
    </source>
</evidence>
<feature type="active site" description="Proton acceptor; specific for L-alanine" evidence="5">
    <location>
        <position position="270"/>
    </location>
</feature>
<evidence type="ECO:0000256" key="1">
    <source>
        <dbReference type="ARBA" id="ARBA00000316"/>
    </source>
</evidence>
<dbReference type="Gene3D" id="3.20.20.10">
    <property type="entry name" value="Alanine racemase"/>
    <property type="match status" value="1"/>
</dbReference>
<dbReference type="AlphaFoldDB" id="A0A0C1PJY9"/>
<dbReference type="InterPro" id="IPR011079">
    <property type="entry name" value="Ala_racemase_C"/>
</dbReference>
<dbReference type="InterPro" id="IPR001608">
    <property type="entry name" value="Ala_racemase_N"/>
</dbReference>
<dbReference type="SUPFAM" id="SSF50621">
    <property type="entry name" value="Alanine racemase C-terminal domain-like"/>
    <property type="match status" value="1"/>
</dbReference>
<dbReference type="InterPro" id="IPR029066">
    <property type="entry name" value="PLP-binding_barrel"/>
</dbReference>
<accession>A0A0C1PJY9</accession>
<feature type="binding site" evidence="5 7">
    <location>
        <position position="141"/>
    </location>
    <ligand>
        <name>substrate</name>
    </ligand>
</feature>
<dbReference type="EC" id="5.1.1.1" evidence="5"/>
<evidence type="ECO:0000313" key="9">
    <source>
        <dbReference type="EMBL" id="KID41037.1"/>
    </source>
</evidence>
<dbReference type="FunFam" id="3.20.20.10:FF:000002">
    <property type="entry name" value="Alanine racemase"/>
    <property type="match status" value="1"/>
</dbReference>
<dbReference type="GO" id="GO:0005829">
    <property type="term" value="C:cytosol"/>
    <property type="evidence" value="ECO:0007669"/>
    <property type="project" value="TreeGrafter"/>
</dbReference>
<dbReference type="GO" id="GO:0009252">
    <property type="term" value="P:peptidoglycan biosynthetic process"/>
    <property type="evidence" value="ECO:0007669"/>
    <property type="project" value="TreeGrafter"/>
</dbReference>
<dbReference type="InterPro" id="IPR000821">
    <property type="entry name" value="Ala_racemase"/>
</dbReference>
<comment type="function">
    <text evidence="5">Catalyzes the interconversion of L-alanine and D-alanine. May also act on other amino acids.</text>
</comment>
<feature type="domain" description="Alanine racemase C-terminal" evidence="8">
    <location>
        <begin position="249"/>
        <end position="374"/>
    </location>
</feature>
<dbReference type="InterPro" id="IPR009006">
    <property type="entry name" value="Ala_racemase/Decarboxylase_C"/>
</dbReference>
<organism evidence="9 10">
    <name type="scientific">Fructilactobacillus fructivorans</name>
    <dbReference type="NCBI Taxonomy" id="1614"/>
    <lineage>
        <taxon>Bacteria</taxon>
        <taxon>Bacillati</taxon>
        <taxon>Bacillota</taxon>
        <taxon>Bacilli</taxon>
        <taxon>Lactobacillales</taxon>
        <taxon>Lactobacillaceae</taxon>
        <taxon>Fructilactobacillus</taxon>
    </lineage>
</organism>
<comment type="similarity">
    <text evidence="5">Belongs to the alanine racemase family.</text>
</comment>
<dbReference type="GO" id="GO:0030170">
    <property type="term" value="F:pyridoxal phosphate binding"/>
    <property type="evidence" value="ECO:0007669"/>
    <property type="project" value="UniProtKB-UniRule"/>
</dbReference>
<dbReference type="SMART" id="SM01005">
    <property type="entry name" value="Ala_racemase_C"/>
    <property type="match status" value="1"/>
</dbReference>
<comment type="catalytic activity">
    <reaction evidence="1 5">
        <text>L-alanine = D-alanine</text>
        <dbReference type="Rhea" id="RHEA:20249"/>
        <dbReference type="ChEBI" id="CHEBI:57416"/>
        <dbReference type="ChEBI" id="CHEBI:57972"/>
        <dbReference type="EC" id="5.1.1.1"/>
    </reaction>
</comment>
<comment type="cofactor">
    <cofactor evidence="2 5 6">
        <name>pyridoxal 5'-phosphate</name>
        <dbReference type="ChEBI" id="CHEBI:597326"/>
    </cofactor>
</comment>
<dbReference type="HAMAP" id="MF_01201">
    <property type="entry name" value="Ala_racemase"/>
    <property type="match status" value="1"/>
</dbReference>
<dbReference type="GeneID" id="74913844"/>
<dbReference type="Pfam" id="PF01168">
    <property type="entry name" value="Ala_racemase_N"/>
    <property type="match status" value="1"/>
</dbReference>
<protein>
    <recommendedName>
        <fullName evidence="5">Alanine racemase</fullName>
        <ecNumber evidence="5">5.1.1.1</ecNumber>
    </recommendedName>
</protein>
<dbReference type="Gene3D" id="2.40.37.10">
    <property type="entry name" value="Lyase, Ornithine Decarboxylase, Chain A, domain 1"/>
    <property type="match status" value="1"/>
</dbReference>
<comment type="caution">
    <text evidence="9">The sequence shown here is derived from an EMBL/GenBank/DDBJ whole genome shotgun (WGS) entry which is preliminary data.</text>
</comment>
<keyword evidence="3 5" id="KW-0663">Pyridoxal phosphate</keyword>
<dbReference type="SUPFAM" id="SSF51419">
    <property type="entry name" value="PLP-binding barrel"/>
    <property type="match status" value="1"/>
</dbReference>
<comment type="pathway">
    <text evidence="5">Amino-acid biosynthesis; D-alanine biosynthesis; D-alanine from L-alanine: step 1/1.</text>
</comment>
<evidence type="ECO:0000313" key="10">
    <source>
        <dbReference type="Proteomes" id="UP000031397"/>
    </source>
</evidence>
<dbReference type="FunFam" id="2.40.37.10:FF:000006">
    <property type="entry name" value="Alanine racemase"/>
    <property type="match status" value="1"/>
</dbReference>
<dbReference type="GO" id="GO:0030632">
    <property type="term" value="P:D-alanine biosynthetic process"/>
    <property type="evidence" value="ECO:0007669"/>
    <property type="project" value="UniProtKB-UniRule"/>
</dbReference>
<evidence type="ECO:0000256" key="3">
    <source>
        <dbReference type="ARBA" id="ARBA00022898"/>
    </source>
</evidence>
<dbReference type="NCBIfam" id="TIGR00492">
    <property type="entry name" value="alr"/>
    <property type="match status" value="1"/>
</dbReference>
<reference evidence="9 10" key="1">
    <citation type="submission" date="2014-06" db="EMBL/GenBank/DDBJ databases">
        <title>Functional and comparative genomic analyses of the Drosophila gut microbiota identify candidate symbiosis factors.</title>
        <authorList>
            <person name="Newell P.D."/>
            <person name="Chaston J.M."/>
            <person name="Douglas A.E."/>
        </authorList>
    </citation>
    <scope>NUCLEOTIDE SEQUENCE [LARGE SCALE GENOMIC DNA]</scope>
    <source>
        <strain evidence="9 10">DmCS_002</strain>
    </source>
</reference>
<dbReference type="CDD" id="cd00430">
    <property type="entry name" value="PLPDE_III_AR"/>
    <property type="match status" value="1"/>
</dbReference>
<evidence type="ECO:0000256" key="2">
    <source>
        <dbReference type="ARBA" id="ARBA00001933"/>
    </source>
</evidence>
<evidence type="ECO:0000256" key="4">
    <source>
        <dbReference type="ARBA" id="ARBA00023235"/>
    </source>
</evidence>
<dbReference type="InterPro" id="IPR020622">
    <property type="entry name" value="Ala_racemase_pyridoxalP-BS"/>
</dbReference>
<dbReference type="Pfam" id="PF00842">
    <property type="entry name" value="Ala_racemase_C"/>
    <property type="match status" value="1"/>
</dbReference>
<dbReference type="Proteomes" id="UP000031397">
    <property type="component" value="Unassembled WGS sequence"/>
</dbReference>
<dbReference type="PANTHER" id="PTHR30511:SF0">
    <property type="entry name" value="ALANINE RACEMASE, CATABOLIC-RELATED"/>
    <property type="match status" value="1"/>
</dbReference>
<dbReference type="PATRIC" id="fig|1614.7.peg.1122"/>
<feature type="modified residue" description="N6-(pyridoxal phosphate)lysine" evidence="5 6">
    <location>
        <position position="40"/>
    </location>
</feature>
<dbReference type="GO" id="GO:0008784">
    <property type="term" value="F:alanine racemase activity"/>
    <property type="evidence" value="ECO:0007669"/>
    <property type="project" value="UniProtKB-UniRule"/>
</dbReference>